<protein>
    <submittedName>
        <fullName evidence="1">Uncharacterized protein</fullName>
    </submittedName>
</protein>
<proteinExistence type="predicted"/>
<dbReference type="AlphaFoldDB" id="A0A7J5LL93"/>
<organism evidence="1 2">
    <name type="scientific">Bacteroides stercoris</name>
    <dbReference type="NCBI Taxonomy" id="46506"/>
    <lineage>
        <taxon>Bacteria</taxon>
        <taxon>Pseudomonadati</taxon>
        <taxon>Bacteroidota</taxon>
        <taxon>Bacteroidia</taxon>
        <taxon>Bacteroidales</taxon>
        <taxon>Bacteroidaceae</taxon>
        <taxon>Bacteroides</taxon>
    </lineage>
</organism>
<comment type="caution">
    <text evidence="1">The sequence shown here is derived from an EMBL/GenBank/DDBJ whole genome shotgun (WGS) entry which is preliminary data.</text>
</comment>
<dbReference type="Proteomes" id="UP000431177">
    <property type="component" value="Unassembled WGS sequence"/>
</dbReference>
<name>A0A7J5LL93_BACSE</name>
<dbReference type="EMBL" id="WCLA01000024">
    <property type="protein sequence ID" value="KAB5326546.1"/>
    <property type="molecule type" value="Genomic_DNA"/>
</dbReference>
<accession>A0A7J5LL93</accession>
<gene>
    <name evidence="1" type="ORF">F9950_11830</name>
</gene>
<evidence type="ECO:0000313" key="1">
    <source>
        <dbReference type="EMBL" id="KAB5326546.1"/>
    </source>
</evidence>
<dbReference type="RefSeq" id="WP_138272039.1">
    <property type="nucleotide sequence ID" value="NZ_WCKZ01000023.1"/>
</dbReference>
<evidence type="ECO:0000313" key="2">
    <source>
        <dbReference type="Proteomes" id="UP000431177"/>
    </source>
</evidence>
<sequence length="97" mass="11398">MKQYKTIIIYAVSGIEQKQALESELEKYGLERLGEQDIFALPLDEYRTKVQAFKAYLRAYSRKHLDSQDTVLFVESRMNPERTLTTMLQTNLMSEDE</sequence>
<reference evidence="1 2" key="1">
    <citation type="journal article" date="2019" name="Nat. Med.">
        <title>A library of human gut bacterial isolates paired with longitudinal multiomics data enables mechanistic microbiome research.</title>
        <authorList>
            <person name="Poyet M."/>
            <person name="Groussin M."/>
            <person name="Gibbons S.M."/>
            <person name="Avila-Pacheco J."/>
            <person name="Jiang X."/>
            <person name="Kearney S.M."/>
            <person name="Perrotta A.R."/>
            <person name="Berdy B."/>
            <person name="Zhao S."/>
            <person name="Lieberman T.D."/>
            <person name="Swanson P.K."/>
            <person name="Smith M."/>
            <person name="Roesemann S."/>
            <person name="Alexander J.E."/>
            <person name="Rich S.A."/>
            <person name="Livny J."/>
            <person name="Vlamakis H."/>
            <person name="Clish C."/>
            <person name="Bullock K."/>
            <person name="Deik A."/>
            <person name="Scott J."/>
            <person name="Pierce K.A."/>
            <person name="Xavier R.J."/>
            <person name="Alm E.J."/>
        </authorList>
    </citation>
    <scope>NUCLEOTIDE SEQUENCE [LARGE SCALE GENOMIC DNA]</scope>
    <source>
        <strain evidence="1 2">BIOML-A2</strain>
    </source>
</reference>